<dbReference type="Gene3D" id="3.60.21.10">
    <property type="match status" value="1"/>
</dbReference>
<comment type="caution">
    <text evidence="2">The sequence shown here is derived from an EMBL/GenBank/DDBJ whole genome shotgun (WGS) entry which is preliminary data.</text>
</comment>
<dbReference type="Pfam" id="PF00149">
    <property type="entry name" value="Metallophos"/>
    <property type="match status" value="1"/>
</dbReference>
<accession>A0ABT9MA01</accession>
<gene>
    <name evidence="2" type="ORF">QO006_000825</name>
</gene>
<dbReference type="RefSeq" id="WP_307464353.1">
    <property type="nucleotide sequence ID" value="NZ_JAURUR010000002.1"/>
</dbReference>
<dbReference type="PANTHER" id="PTHR46546:SF4">
    <property type="entry name" value="SHEWANELLA-LIKE PROTEIN PHOSPHATASE 1"/>
    <property type="match status" value="1"/>
</dbReference>
<protein>
    <recommendedName>
        <fullName evidence="1">Calcineurin-like phosphoesterase domain-containing protein</fullName>
    </recommendedName>
</protein>
<dbReference type="EMBL" id="JAURUR010000002">
    <property type="protein sequence ID" value="MDP9763408.1"/>
    <property type="molecule type" value="Genomic_DNA"/>
</dbReference>
<sequence>MTDRRARPVRPASTPMRAAADRDLWVVGDVHGALNKLRSLLLQAGLIDLGGRWAAEDSHLVFLGDYLDRGPDGARVVAFIRALELQAEDAGGRVTALLGNHEVMFLAAQRFRPLDPHDGLRFREYWLRNGGLEADAERMDAADRAWLTDRPAMVLAGPWLLMHADSSMYLRLGRSIREVNAQVTAMLRSADPDVWGDFANAFSDRFAFVRPDGVEIAARTLMVFGGQRLAHGHTPVYILREDFLPDANVGAPVPYAGGACLGLDSGMAYREEAGFVARLDAAGVAEVIGLNGKVEPAPAL</sequence>
<keyword evidence="3" id="KW-1185">Reference proteome</keyword>
<dbReference type="Proteomes" id="UP001232163">
    <property type="component" value="Unassembled WGS sequence"/>
</dbReference>
<dbReference type="PRINTS" id="PR00114">
    <property type="entry name" value="STPHPHTASE"/>
</dbReference>
<dbReference type="InterPro" id="IPR029052">
    <property type="entry name" value="Metallo-depent_PP-like"/>
</dbReference>
<name>A0ABT9MA01_9DEIO</name>
<dbReference type="InterPro" id="IPR006186">
    <property type="entry name" value="Ser/Thr-sp_prot-phosphatase"/>
</dbReference>
<proteinExistence type="predicted"/>
<evidence type="ECO:0000313" key="3">
    <source>
        <dbReference type="Proteomes" id="UP001232163"/>
    </source>
</evidence>
<dbReference type="InterPro" id="IPR004843">
    <property type="entry name" value="Calcineurin-like_PHP"/>
</dbReference>
<dbReference type="PANTHER" id="PTHR46546">
    <property type="entry name" value="SHEWANELLA-LIKE PROTEIN PHOSPHATASE 1"/>
    <property type="match status" value="1"/>
</dbReference>
<feature type="domain" description="Calcineurin-like phosphoesterase" evidence="1">
    <location>
        <begin position="24"/>
        <end position="170"/>
    </location>
</feature>
<evidence type="ECO:0000313" key="2">
    <source>
        <dbReference type="EMBL" id="MDP9763408.1"/>
    </source>
</evidence>
<dbReference type="SUPFAM" id="SSF56300">
    <property type="entry name" value="Metallo-dependent phosphatases"/>
    <property type="match status" value="1"/>
</dbReference>
<evidence type="ECO:0000259" key="1">
    <source>
        <dbReference type="Pfam" id="PF00149"/>
    </source>
</evidence>
<organism evidence="2 3">
    <name type="scientific">Deinococcus enclensis</name>
    <dbReference type="NCBI Taxonomy" id="1049582"/>
    <lineage>
        <taxon>Bacteria</taxon>
        <taxon>Thermotogati</taxon>
        <taxon>Deinococcota</taxon>
        <taxon>Deinococci</taxon>
        <taxon>Deinococcales</taxon>
        <taxon>Deinococcaceae</taxon>
        <taxon>Deinococcus</taxon>
    </lineage>
</organism>
<reference evidence="2 3" key="1">
    <citation type="submission" date="2023-07" db="EMBL/GenBank/DDBJ databases">
        <title>Genomic Encyclopedia of Type Strains, Phase IV (KMG-IV): sequencing the most valuable type-strain genomes for metagenomic binning, comparative biology and taxonomic classification.</title>
        <authorList>
            <person name="Goeker M."/>
        </authorList>
    </citation>
    <scope>NUCLEOTIDE SEQUENCE [LARGE SCALE GENOMIC DNA]</scope>
    <source>
        <strain evidence="2 3">NIO-1023</strain>
    </source>
</reference>